<dbReference type="EMBL" id="JADJUC010000027">
    <property type="protein sequence ID" value="MBK8525122.1"/>
    <property type="molecule type" value="Genomic_DNA"/>
</dbReference>
<dbReference type="InterPro" id="IPR001343">
    <property type="entry name" value="Hemolysn_Ca-bd"/>
</dbReference>
<dbReference type="Proteomes" id="UP000886689">
    <property type="component" value="Unassembled WGS sequence"/>
</dbReference>
<gene>
    <name evidence="3" type="ORF">IPL58_14415</name>
</gene>
<name>A0A9D7K5U3_9PROT</name>
<evidence type="ECO:0008006" key="5">
    <source>
        <dbReference type="Google" id="ProtNLM"/>
    </source>
</evidence>
<sequence>MTGNAATNLLNGGEGNDSVNGGAGLDFLEGAGGNDTLTDSNGNGYFNGGSGVDRLTGGAVADFFLGGAGNDTIATGAGNDLIAFNKGDGYDAITLGVGSKTISLGGGIAYSDLRLRKSGNNLVLDTADGEGMALKNWYVGTTNQNVLNLQIVAEAMAAFGAGASDPLLNQKVQDFDFKGLAGVFDTARATNPGLTSWALTDALAQFHLSSSDSAALGGDLAYQYGKNGTLAGISITAAQEVIGDASFGSQAQALRPLAGLQGGAVRLS</sequence>
<evidence type="ECO:0000256" key="2">
    <source>
        <dbReference type="ARBA" id="ARBA00022525"/>
    </source>
</evidence>
<evidence type="ECO:0000313" key="4">
    <source>
        <dbReference type="Proteomes" id="UP000886689"/>
    </source>
</evidence>
<evidence type="ECO:0000256" key="1">
    <source>
        <dbReference type="ARBA" id="ARBA00004613"/>
    </source>
</evidence>
<dbReference type="InterPro" id="IPR011049">
    <property type="entry name" value="Serralysin-like_metalloprot_C"/>
</dbReference>
<comment type="subcellular location">
    <subcellularLocation>
        <location evidence="1">Secreted</location>
    </subcellularLocation>
</comment>
<proteinExistence type="predicted"/>
<organism evidence="3 4">
    <name type="scientific">Candidatus Proximibacter danicus</name>
    <dbReference type="NCBI Taxonomy" id="2954365"/>
    <lineage>
        <taxon>Bacteria</taxon>
        <taxon>Pseudomonadati</taxon>
        <taxon>Pseudomonadota</taxon>
        <taxon>Betaproteobacteria</taxon>
        <taxon>Candidatus Proximibacter</taxon>
    </lineage>
</organism>
<evidence type="ECO:0000313" key="3">
    <source>
        <dbReference type="EMBL" id="MBK8525122.1"/>
    </source>
</evidence>
<dbReference type="PANTHER" id="PTHR38340:SF1">
    <property type="entry name" value="S-LAYER PROTEIN"/>
    <property type="match status" value="1"/>
</dbReference>
<dbReference type="GO" id="GO:0005509">
    <property type="term" value="F:calcium ion binding"/>
    <property type="evidence" value="ECO:0007669"/>
    <property type="project" value="InterPro"/>
</dbReference>
<dbReference type="GO" id="GO:0005576">
    <property type="term" value="C:extracellular region"/>
    <property type="evidence" value="ECO:0007669"/>
    <property type="project" value="UniProtKB-SubCell"/>
</dbReference>
<dbReference type="InterPro" id="IPR050557">
    <property type="entry name" value="RTX_toxin/Mannuronan_C5-epim"/>
</dbReference>
<dbReference type="SUPFAM" id="SSF51120">
    <property type="entry name" value="beta-Roll"/>
    <property type="match status" value="1"/>
</dbReference>
<protein>
    <recommendedName>
        <fullName evidence="5">Calcium-binding protein</fullName>
    </recommendedName>
</protein>
<reference evidence="3" key="1">
    <citation type="submission" date="2020-10" db="EMBL/GenBank/DDBJ databases">
        <title>Connecting structure to function with the recovery of over 1000 high-quality activated sludge metagenome-assembled genomes encoding full-length rRNA genes using long-read sequencing.</title>
        <authorList>
            <person name="Singleton C.M."/>
            <person name="Petriglieri F."/>
            <person name="Kristensen J.M."/>
            <person name="Kirkegaard R.H."/>
            <person name="Michaelsen T.Y."/>
            <person name="Andersen M.H."/>
            <person name="Karst S.M."/>
            <person name="Dueholm M.S."/>
            <person name="Nielsen P.H."/>
            <person name="Albertsen M."/>
        </authorList>
    </citation>
    <scope>NUCLEOTIDE SEQUENCE</scope>
    <source>
        <strain evidence="3">Hirt_18-Q3-R61-65_BATAC.395</strain>
    </source>
</reference>
<dbReference type="PRINTS" id="PR00313">
    <property type="entry name" value="CABNDNGRPT"/>
</dbReference>
<keyword evidence="2" id="KW-0964">Secreted</keyword>
<accession>A0A9D7K5U3</accession>
<dbReference type="Gene3D" id="2.150.10.10">
    <property type="entry name" value="Serralysin-like metalloprotease, C-terminal"/>
    <property type="match status" value="2"/>
</dbReference>
<comment type="caution">
    <text evidence="3">The sequence shown here is derived from an EMBL/GenBank/DDBJ whole genome shotgun (WGS) entry which is preliminary data.</text>
</comment>
<dbReference type="PANTHER" id="PTHR38340">
    <property type="entry name" value="S-LAYER PROTEIN"/>
    <property type="match status" value="1"/>
</dbReference>
<dbReference type="AlphaFoldDB" id="A0A9D7K5U3"/>
<dbReference type="Pfam" id="PF00353">
    <property type="entry name" value="HemolysinCabind"/>
    <property type="match status" value="2"/>
</dbReference>